<keyword evidence="1" id="KW-0805">Transcription regulation</keyword>
<dbReference type="PANTHER" id="PTHR47506:SF1">
    <property type="entry name" value="HTH-TYPE TRANSCRIPTIONAL REGULATOR YJDC"/>
    <property type="match status" value="1"/>
</dbReference>
<protein>
    <submittedName>
        <fullName evidence="6">TetR/AcrR family transcriptional regulator</fullName>
    </submittedName>
</protein>
<accession>A0ABU3WX07</accession>
<reference evidence="6 7" key="1">
    <citation type="submission" date="2019-10" db="EMBL/GenBank/DDBJ databases">
        <title>Draft Genome Assembly of Rhodococcus zopfii DSM44189.</title>
        <authorList>
            <person name="Sutton J.M."/>
            <person name="Akob D.M."/>
            <person name="Bushman T.J."/>
        </authorList>
    </citation>
    <scope>NUCLEOTIDE SEQUENCE [LARGE SCALE GENOMIC DNA]</scope>
    <source>
        <strain evidence="6 7">DSM 44189</strain>
    </source>
</reference>
<dbReference type="RefSeq" id="WP_072811764.1">
    <property type="nucleotide sequence ID" value="NZ_JAHWLX010000084.1"/>
</dbReference>
<name>A0ABU3WX07_9NOCA</name>
<dbReference type="PANTHER" id="PTHR47506">
    <property type="entry name" value="TRANSCRIPTIONAL REGULATORY PROTEIN"/>
    <property type="match status" value="1"/>
</dbReference>
<dbReference type="InterPro" id="IPR036271">
    <property type="entry name" value="Tet_transcr_reg_TetR-rel_C_sf"/>
</dbReference>
<feature type="domain" description="HTH tetR-type" evidence="5">
    <location>
        <begin position="11"/>
        <end position="71"/>
    </location>
</feature>
<dbReference type="SUPFAM" id="SSF48498">
    <property type="entry name" value="Tetracyclin repressor-like, C-terminal domain"/>
    <property type="match status" value="1"/>
</dbReference>
<dbReference type="SUPFAM" id="SSF46689">
    <property type="entry name" value="Homeodomain-like"/>
    <property type="match status" value="1"/>
</dbReference>
<dbReference type="InterPro" id="IPR001647">
    <property type="entry name" value="HTH_TetR"/>
</dbReference>
<keyword evidence="2 4" id="KW-0238">DNA-binding</keyword>
<dbReference type="Gene3D" id="1.10.357.10">
    <property type="entry name" value="Tetracycline Repressor, domain 2"/>
    <property type="match status" value="1"/>
</dbReference>
<dbReference type="InterPro" id="IPR041583">
    <property type="entry name" value="TetR_C_31"/>
</dbReference>
<dbReference type="Pfam" id="PF00440">
    <property type="entry name" value="TetR_N"/>
    <property type="match status" value="1"/>
</dbReference>
<evidence type="ECO:0000313" key="7">
    <source>
        <dbReference type="Proteomes" id="UP001275440"/>
    </source>
</evidence>
<evidence type="ECO:0000259" key="5">
    <source>
        <dbReference type="PROSITE" id="PS50977"/>
    </source>
</evidence>
<dbReference type="Pfam" id="PF17940">
    <property type="entry name" value="TetR_C_31"/>
    <property type="match status" value="1"/>
</dbReference>
<keyword evidence="3" id="KW-0804">Transcription</keyword>
<evidence type="ECO:0000256" key="1">
    <source>
        <dbReference type="ARBA" id="ARBA00023015"/>
    </source>
</evidence>
<evidence type="ECO:0000256" key="3">
    <source>
        <dbReference type="ARBA" id="ARBA00023163"/>
    </source>
</evidence>
<feature type="DNA-binding region" description="H-T-H motif" evidence="4">
    <location>
        <begin position="34"/>
        <end position="53"/>
    </location>
</feature>
<proteinExistence type="predicted"/>
<sequence length="196" mass="22270">MATGTRKAQRERTRENLLDAAMMCLVEYGYAGTTTQRVQERVGVSRGALLHHFGSKAELFVAAIHHIADKRLESIRDLAVEVDDQPDALRRVIQAIAHSQTGPPFQAAMELWTAARTDPELLEALRPAERKLGRAMRDIFYKAADFDDPETARITFESLVAMMRGLEMTRIMRRDETLADEVIDLWIEKMITPVQF</sequence>
<dbReference type="EMBL" id="WBMO01000005">
    <property type="protein sequence ID" value="MDV2478526.1"/>
    <property type="molecule type" value="Genomic_DNA"/>
</dbReference>
<comment type="caution">
    <text evidence="6">The sequence shown here is derived from an EMBL/GenBank/DDBJ whole genome shotgun (WGS) entry which is preliminary data.</text>
</comment>
<dbReference type="PROSITE" id="PS50977">
    <property type="entry name" value="HTH_TETR_2"/>
    <property type="match status" value="1"/>
</dbReference>
<dbReference type="PRINTS" id="PR00455">
    <property type="entry name" value="HTHTETR"/>
</dbReference>
<keyword evidence="7" id="KW-1185">Reference proteome</keyword>
<organism evidence="6 7">
    <name type="scientific">Rhodococcus zopfii</name>
    <dbReference type="NCBI Taxonomy" id="43772"/>
    <lineage>
        <taxon>Bacteria</taxon>
        <taxon>Bacillati</taxon>
        <taxon>Actinomycetota</taxon>
        <taxon>Actinomycetes</taxon>
        <taxon>Mycobacteriales</taxon>
        <taxon>Nocardiaceae</taxon>
        <taxon>Rhodococcus</taxon>
    </lineage>
</organism>
<evidence type="ECO:0000256" key="4">
    <source>
        <dbReference type="PROSITE-ProRule" id="PRU00335"/>
    </source>
</evidence>
<evidence type="ECO:0000313" key="6">
    <source>
        <dbReference type="EMBL" id="MDV2478526.1"/>
    </source>
</evidence>
<dbReference type="Proteomes" id="UP001275440">
    <property type="component" value="Unassembled WGS sequence"/>
</dbReference>
<evidence type="ECO:0000256" key="2">
    <source>
        <dbReference type="ARBA" id="ARBA00023125"/>
    </source>
</evidence>
<dbReference type="InterPro" id="IPR009057">
    <property type="entry name" value="Homeodomain-like_sf"/>
</dbReference>
<gene>
    <name evidence="6" type="ORF">F8M49_29595</name>
</gene>